<dbReference type="PANTHER" id="PTHR31363">
    <property type="entry name" value="TRAF3-INTERACTING PROTEIN 1"/>
    <property type="match status" value="1"/>
</dbReference>
<feature type="compositionally biased region" description="Low complexity" evidence="2">
    <location>
        <begin position="83"/>
        <end position="93"/>
    </location>
</feature>
<dbReference type="GO" id="GO:0030992">
    <property type="term" value="C:intraciliary transport particle B"/>
    <property type="evidence" value="ECO:0007669"/>
    <property type="project" value="TreeGrafter"/>
</dbReference>
<reference evidence="4 5" key="1">
    <citation type="submission" date="2020-08" db="EMBL/GenBank/DDBJ databases">
        <authorList>
            <person name="Newling K."/>
            <person name="Davey J."/>
            <person name="Forrester S."/>
        </authorList>
    </citation>
    <scope>NUCLEOTIDE SEQUENCE [LARGE SCALE GENOMIC DNA]</scope>
    <source>
        <strain evidence="5">Crithidia deanei Carvalho (ATCC PRA-265)</strain>
    </source>
</reference>
<sequence length="231" mass="25125">MVTHSAVDAAPVAGVIREAKRGQDADDGEEEEDWQKVAEQYGERKGGAAAAAAGDDEEVKGALGQQALRAKKRQEAAKRAQEEAASSSPAAAAEGGGIVIQSKRKGAAREGGLVMGDSELSTLREQLQLLTKASNPLGKFLEVIHDDIDSMLRELDMWRGEARTQQFAAEDAHRLTEEQLQETQAQLQNLEDAINDQLLKTNNIRRNILANDRAIQGMMRMVINPEVASRQ</sequence>
<feature type="domain" description="TRAF3-interacting protein 1 C-terminal" evidence="3">
    <location>
        <begin position="56"/>
        <end position="222"/>
    </location>
</feature>
<feature type="coiled-coil region" evidence="1">
    <location>
        <begin position="173"/>
        <end position="207"/>
    </location>
</feature>
<dbReference type="GO" id="GO:0060271">
    <property type="term" value="P:cilium assembly"/>
    <property type="evidence" value="ECO:0007669"/>
    <property type="project" value="TreeGrafter"/>
</dbReference>
<protein>
    <submittedName>
        <fullName evidence="4">Microtubule-binding protein MIP-T3 C-terminal region containing protein, putative</fullName>
    </submittedName>
</protein>
<evidence type="ECO:0000313" key="5">
    <source>
        <dbReference type="Proteomes" id="UP000515908"/>
    </source>
</evidence>
<dbReference type="AlphaFoldDB" id="A0A7G2CNP0"/>
<dbReference type="GO" id="GO:0005930">
    <property type="term" value="C:axoneme"/>
    <property type="evidence" value="ECO:0007669"/>
    <property type="project" value="TreeGrafter"/>
</dbReference>
<dbReference type="VEuPathDB" id="TriTrypDB:ADEAN_000862600"/>
<dbReference type="PANTHER" id="PTHR31363:SF0">
    <property type="entry name" value="TRAF3-INTERACTING PROTEIN 1"/>
    <property type="match status" value="1"/>
</dbReference>
<dbReference type="GO" id="GO:0008017">
    <property type="term" value="F:microtubule binding"/>
    <property type="evidence" value="ECO:0007669"/>
    <property type="project" value="InterPro"/>
</dbReference>
<dbReference type="Proteomes" id="UP000515908">
    <property type="component" value="Chromosome 19"/>
</dbReference>
<dbReference type="InterPro" id="IPR018799">
    <property type="entry name" value="TRAF3IP1"/>
</dbReference>
<gene>
    <name evidence="4" type="ORF">ADEAN_000862600</name>
</gene>
<name>A0A7G2CNP0_9TRYP</name>
<dbReference type="EMBL" id="LR877163">
    <property type="protein sequence ID" value="CAD2221095.1"/>
    <property type="molecule type" value="Genomic_DNA"/>
</dbReference>
<dbReference type="GO" id="GO:0042073">
    <property type="term" value="P:intraciliary transport"/>
    <property type="evidence" value="ECO:0007669"/>
    <property type="project" value="TreeGrafter"/>
</dbReference>
<dbReference type="InterPro" id="IPR041476">
    <property type="entry name" value="TRAF3IP1_C"/>
</dbReference>
<dbReference type="GO" id="GO:0070507">
    <property type="term" value="P:regulation of microtubule cytoskeleton organization"/>
    <property type="evidence" value="ECO:0007669"/>
    <property type="project" value="TreeGrafter"/>
</dbReference>
<evidence type="ECO:0000259" key="3">
    <source>
        <dbReference type="Pfam" id="PF17749"/>
    </source>
</evidence>
<evidence type="ECO:0000256" key="1">
    <source>
        <dbReference type="SAM" id="Coils"/>
    </source>
</evidence>
<dbReference type="GO" id="GO:0036064">
    <property type="term" value="C:ciliary basal body"/>
    <property type="evidence" value="ECO:0007669"/>
    <property type="project" value="TreeGrafter"/>
</dbReference>
<evidence type="ECO:0000313" key="4">
    <source>
        <dbReference type="EMBL" id="CAD2221095.1"/>
    </source>
</evidence>
<organism evidence="4 5">
    <name type="scientific">Angomonas deanei</name>
    <dbReference type="NCBI Taxonomy" id="59799"/>
    <lineage>
        <taxon>Eukaryota</taxon>
        <taxon>Discoba</taxon>
        <taxon>Euglenozoa</taxon>
        <taxon>Kinetoplastea</taxon>
        <taxon>Metakinetoplastina</taxon>
        <taxon>Trypanosomatida</taxon>
        <taxon>Trypanosomatidae</taxon>
        <taxon>Strigomonadinae</taxon>
        <taxon>Angomonas</taxon>
    </lineage>
</organism>
<dbReference type="Pfam" id="PF17749">
    <property type="entry name" value="MIP-T3_C"/>
    <property type="match status" value="1"/>
</dbReference>
<evidence type="ECO:0000256" key="2">
    <source>
        <dbReference type="SAM" id="MobiDB-lite"/>
    </source>
</evidence>
<proteinExistence type="predicted"/>
<accession>A0A7G2CNP0</accession>
<feature type="compositionally biased region" description="Basic and acidic residues" evidence="2">
    <location>
        <begin position="73"/>
        <end position="82"/>
    </location>
</feature>
<keyword evidence="5" id="KW-1185">Reference proteome</keyword>
<feature type="region of interest" description="Disordered" evidence="2">
    <location>
        <begin position="1"/>
        <end position="97"/>
    </location>
</feature>
<keyword evidence="1" id="KW-0175">Coiled coil</keyword>